<dbReference type="InterPro" id="IPR052026">
    <property type="entry name" value="ExeA_AAA_ATPase_DNA-bind"/>
</dbReference>
<feature type="domain" description="SPOR" evidence="2">
    <location>
        <begin position="448"/>
        <end position="526"/>
    </location>
</feature>
<dbReference type="Pfam" id="PF05036">
    <property type="entry name" value="SPOR"/>
    <property type="match status" value="1"/>
</dbReference>
<gene>
    <name evidence="3" type="ORF">GCM10009083_22730</name>
</gene>
<dbReference type="InterPro" id="IPR007730">
    <property type="entry name" value="SPOR-like_dom"/>
</dbReference>
<comment type="caution">
    <text evidence="3">The sequence shown here is derived from an EMBL/GenBank/DDBJ whole genome shotgun (WGS) entry which is preliminary data.</text>
</comment>
<accession>A0ABQ2CR92</accession>
<dbReference type="InterPro" id="IPR049945">
    <property type="entry name" value="AAA_22"/>
</dbReference>
<dbReference type="SUPFAM" id="SSF52540">
    <property type="entry name" value="P-loop containing nucleoside triphosphate hydrolases"/>
    <property type="match status" value="1"/>
</dbReference>
<dbReference type="Gene3D" id="3.30.70.1070">
    <property type="entry name" value="Sporulation related repeat"/>
    <property type="match status" value="1"/>
</dbReference>
<protein>
    <recommendedName>
        <fullName evidence="2">SPOR domain-containing protein</fullName>
    </recommendedName>
</protein>
<feature type="region of interest" description="Disordered" evidence="1">
    <location>
        <begin position="356"/>
        <end position="435"/>
    </location>
</feature>
<evidence type="ECO:0000256" key="1">
    <source>
        <dbReference type="SAM" id="MobiDB-lite"/>
    </source>
</evidence>
<dbReference type="InterPro" id="IPR036680">
    <property type="entry name" value="SPOR-like_sf"/>
</dbReference>
<dbReference type="InterPro" id="IPR027417">
    <property type="entry name" value="P-loop_NTPase"/>
</dbReference>
<reference evidence="4" key="1">
    <citation type="journal article" date="2019" name="Int. J. Syst. Evol. Microbiol.">
        <title>The Global Catalogue of Microorganisms (GCM) 10K type strain sequencing project: providing services to taxonomists for standard genome sequencing and annotation.</title>
        <authorList>
            <consortium name="The Broad Institute Genomics Platform"/>
            <consortium name="The Broad Institute Genome Sequencing Center for Infectious Disease"/>
            <person name="Wu L."/>
            <person name="Ma J."/>
        </authorList>
    </citation>
    <scope>NUCLEOTIDE SEQUENCE [LARGE SCALE GENOMIC DNA]</scope>
    <source>
        <strain evidence="4">JCM 11590</strain>
    </source>
</reference>
<organism evidence="3 4">
    <name type="scientific">Halopseudomonas pertucinogena</name>
    <dbReference type="NCBI Taxonomy" id="86175"/>
    <lineage>
        <taxon>Bacteria</taxon>
        <taxon>Pseudomonadati</taxon>
        <taxon>Pseudomonadota</taxon>
        <taxon>Gammaproteobacteria</taxon>
        <taxon>Pseudomonadales</taxon>
        <taxon>Pseudomonadaceae</taxon>
        <taxon>Halopseudomonas</taxon>
    </lineage>
</organism>
<dbReference type="Proteomes" id="UP000633263">
    <property type="component" value="Unassembled WGS sequence"/>
</dbReference>
<evidence type="ECO:0000313" key="4">
    <source>
        <dbReference type="Proteomes" id="UP000633263"/>
    </source>
</evidence>
<sequence>MGRTAMEVDDMADAEEFLLHYQLQHDPFVPRPAGFRFFTPGRKPVLAQLHHMAHFSEQLQVVVGPEGAGKTLLRQAMVASCNRDKVQCVVSSGREYADAAGLERLICQAMGCSDMPSLLERAEQLHATGMQLYLVIDDAHHLEQEAVQMLAELSQSGRAAPRVFLFAEETIVAALEAVELPGDSAWLHLVELQPLTLEETRGYLSQRLEAAGQGIELLDDGQVARIHEQSAGWPADINRVARQVMLEEVQQPLRAERPRGVVLPVRSLVALVLVGAGVGIAWMMGGDEPEPTRTVLTLPDQVATVDVTDSARAPVLQMPGDSSSALERIVEEPDGEPLAAAQVTRAPAATAEGELPAPVALPEPPQRDAPQLVEAPSPVPAAQAERAPDPSTEPAEPAEPSAPAAEQETARVAADAPPPAPVTPPAAAATGAGQAGAGQYHKAGWYRERPATEYALQLLGTRSRQAALEFVSRQAGVADLGLFETEHEGKPWFVVTQGAYSTRTQAMQGIAALPAALQKQNPWPRSMASIQQSLR</sequence>
<evidence type="ECO:0000313" key="3">
    <source>
        <dbReference type="EMBL" id="GGJ05325.1"/>
    </source>
</evidence>
<name>A0ABQ2CR92_9GAMM</name>
<evidence type="ECO:0000259" key="2">
    <source>
        <dbReference type="PROSITE" id="PS51724"/>
    </source>
</evidence>
<dbReference type="Gene3D" id="3.40.50.300">
    <property type="entry name" value="P-loop containing nucleotide triphosphate hydrolases"/>
    <property type="match status" value="1"/>
</dbReference>
<dbReference type="PROSITE" id="PS51724">
    <property type="entry name" value="SPOR"/>
    <property type="match status" value="1"/>
</dbReference>
<keyword evidence="4" id="KW-1185">Reference proteome</keyword>
<dbReference type="PANTHER" id="PTHR35894">
    <property type="entry name" value="GENERAL SECRETION PATHWAY PROTEIN A-RELATED"/>
    <property type="match status" value="1"/>
</dbReference>
<dbReference type="RefSeq" id="WP_188636774.1">
    <property type="nucleotide sequence ID" value="NZ_BMNN01000005.1"/>
</dbReference>
<proteinExistence type="predicted"/>
<dbReference type="PANTHER" id="PTHR35894:SF7">
    <property type="entry name" value="GENERAL SECRETION PATHWAY PROTEIN A-RELATED"/>
    <property type="match status" value="1"/>
</dbReference>
<feature type="compositionally biased region" description="Low complexity" evidence="1">
    <location>
        <begin position="389"/>
        <end position="415"/>
    </location>
</feature>
<dbReference type="Pfam" id="PF13401">
    <property type="entry name" value="AAA_22"/>
    <property type="match status" value="1"/>
</dbReference>
<dbReference type="EMBL" id="BMNN01000005">
    <property type="protein sequence ID" value="GGJ05325.1"/>
    <property type="molecule type" value="Genomic_DNA"/>
</dbReference>